<dbReference type="KEGG" id="sals:SLNWT_3423"/>
<evidence type="ECO:0000256" key="1">
    <source>
        <dbReference type="SAM" id="MobiDB-lite"/>
    </source>
</evidence>
<dbReference type="EMBL" id="CP010519">
    <property type="protein sequence ID" value="AJE83799.1"/>
    <property type="molecule type" value="Genomic_DNA"/>
</dbReference>
<gene>
    <name evidence="2" type="ORF">SLNWT_3423</name>
</gene>
<proteinExistence type="predicted"/>
<feature type="region of interest" description="Disordered" evidence="1">
    <location>
        <begin position="1"/>
        <end position="92"/>
    </location>
</feature>
<sequence length="92" mass="9640">MHGGHQCLAGRETAVDGAPVDAGRPRDRRDARPGVAREEAGAGPEDRVQIACRVSSHRERSLGRGGSGEPAARGNAPHSLPIWRQVSHACGS</sequence>
<accession>A0A0B5EQC2</accession>
<protein>
    <submittedName>
        <fullName evidence="2">Uncharacterized protein</fullName>
    </submittedName>
</protein>
<name>A0A0B5EQC2_STRA4</name>
<keyword evidence="3" id="KW-1185">Reference proteome</keyword>
<feature type="compositionally biased region" description="Basic and acidic residues" evidence="1">
    <location>
        <begin position="23"/>
        <end position="48"/>
    </location>
</feature>
<dbReference type="Proteomes" id="UP000031523">
    <property type="component" value="Chromosome"/>
</dbReference>
<dbReference type="AlphaFoldDB" id="A0A0B5EQC2"/>
<evidence type="ECO:0000313" key="2">
    <source>
        <dbReference type="EMBL" id="AJE83799.1"/>
    </source>
</evidence>
<organism evidence="2 3">
    <name type="scientific">Streptomyces albus (strain ATCC 21838 / DSM 41398 / FERM P-419 / JCM 4703 / NBRC 107858)</name>
    <dbReference type="NCBI Taxonomy" id="1081613"/>
    <lineage>
        <taxon>Bacteria</taxon>
        <taxon>Bacillati</taxon>
        <taxon>Actinomycetota</taxon>
        <taxon>Actinomycetes</taxon>
        <taxon>Kitasatosporales</taxon>
        <taxon>Streptomycetaceae</taxon>
        <taxon>Streptomyces</taxon>
    </lineage>
</organism>
<reference evidence="2 3" key="1">
    <citation type="submission" date="2015-01" db="EMBL/GenBank/DDBJ databases">
        <title>Enhanced salinomycin production by adjusting the supply of polyketide extender units in Streptomyce albus DSM 41398.</title>
        <authorList>
            <person name="Lu C."/>
        </authorList>
    </citation>
    <scope>NUCLEOTIDE SEQUENCE [LARGE SCALE GENOMIC DNA]</scope>
    <source>
        <strain evidence="3">ATCC 21838 / DSM 41398 / FERM P-419 / JCM 4703 / NBRC 107858</strain>
    </source>
</reference>
<evidence type="ECO:0000313" key="3">
    <source>
        <dbReference type="Proteomes" id="UP000031523"/>
    </source>
</evidence>